<dbReference type="InterPro" id="IPR046367">
    <property type="entry name" value="GapR-like_DNA-bd"/>
</dbReference>
<reference evidence="4 5" key="1">
    <citation type="submission" date="2023-02" db="EMBL/GenBank/DDBJ databases">
        <title>Devosia chondri sp. nov., isolated from the phycosphere of marine algae.</title>
        <authorList>
            <person name="Kim J.M."/>
            <person name="Lee J.K."/>
            <person name="Choi B.J."/>
            <person name="Bayburt H."/>
            <person name="Jeon C.O."/>
        </authorList>
    </citation>
    <scope>NUCLEOTIDE SEQUENCE [LARGE SCALE GENOMIC DNA]</scope>
    <source>
        <strain evidence="4 5">G2-5</strain>
    </source>
</reference>
<dbReference type="HAMAP" id="MF_00797">
    <property type="entry name" value="UPF0335"/>
    <property type="match status" value="1"/>
</dbReference>
<proteinExistence type="inferred from homology"/>
<accession>A0ABY7YU57</accession>
<name>A0ABY7YU57_9HYPH</name>
<keyword evidence="2" id="KW-0175">Coiled coil</keyword>
<evidence type="ECO:0000256" key="1">
    <source>
        <dbReference type="HAMAP-Rule" id="MF_00797"/>
    </source>
</evidence>
<feature type="coiled-coil region" evidence="2">
    <location>
        <begin position="4"/>
        <end position="38"/>
    </location>
</feature>
<evidence type="ECO:0000256" key="2">
    <source>
        <dbReference type="SAM" id="Coils"/>
    </source>
</evidence>
<dbReference type="RefSeq" id="WP_282210399.1">
    <property type="nucleotide sequence ID" value="NZ_CP118247.1"/>
</dbReference>
<sequence>MAEESVAQDQLRAFIERIERMEEEKAAIAADIKEIYAEAKGNGFDTKVIRQIVRIRKQDANERMEQEALLELYMSALGMVAEPANDD</sequence>
<comment type="similarity">
    <text evidence="1">Belongs to the UPF0335 family.</text>
</comment>
<dbReference type="Pfam" id="PF10073">
    <property type="entry name" value="GapR_DNA-bd"/>
    <property type="match status" value="1"/>
</dbReference>
<dbReference type="InterPro" id="IPR018753">
    <property type="entry name" value="GapR-like"/>
</dbReference>
<keyword evidence="5" id="KW-1185">Reference proteome</keyword>
<evidence type="ECO:0000313" key="4">
    <source>
        <dbReference type="EMBL" id="WDR04880.1"/>
    </source>
</evidence>
<protein>
    <recommendedName>
        <fullName evidence="1">UPF0335 protein PSQ90_11250</fullName>
    </recommendedName>
</protein>
<dbReference type="Proteomes" id="UP001222118">
    <property type="component" value="Chromosome"/>
</dbReference>
<feature type="domain" description="GapR-like DNA-binding" evidence="3">
    <location>
        <begin position="7"/>
        <end position="78"/>
    </location>
</feature>
<organism evidence="4 5">
    <name type="scientific">Devosia rhodophyticola</name>
    <dbReference type="NCBI Taxonomy" id="3026423"/>
    <lineage>
        <taxon>Bacteria</taxon>
        <taxon>Pseudomonadati</taxon>
        <taxon>Pseudomonadota</taxon>
        <taxon>Alphaproteobacteria</taxon>
        <taxon>Hyphomicrobiales</taxon>
        <taxon>Devosiaceae</taxon>
        <taxon>Devosia</taxon>
    </lineage>
</organism>
<dbReference type="EMBL" id="CP118247">
    <property type="protein sequence ID" value="WDR04880.1"/>
    <property type="molecule type" value="Genomic_DNA"/>
</dbReference>
<gene>
    <name evidence="4" type="ORF">PSQ90_11250</name>
</gene>
<dbReference type="NCBIfam" id="NF010247">
    <property type="entry name" value="PRK13694.1"/>
    <property type="match status" value="1"/>
</dbReference>
<evidence type="ECO:0000259" key="3">
    <source>
        <dbReference type="Pfam" id="PF10073"/>
    </source>
</evidence>
<evidence type="ECO:0000313" key="5">
    <source>
        <dbReference type="Proteomes" id="UP001222118"/>
    </source>
</evidence>